<sequence>MLLNVPPCFKPEMLSMSSSGTISWFFWPISTAPCDFKPSHIVPPAAHRIKAAHGNGISKPLRYQACCCGGARTGCCCCGRGAAAASGLGGGSFGCGSGTFRAAATAAAAAAGAATAPVTQLGSGRDAGSGGGAAAAAAGRGTAALLAAAAQVNTKLTSGAATRRITASGSVAGLLRRS</sequence>
<name>A0A2J8AF11_9CHLO</name>
<accession>A0A2J8AF11</accession>
<proteinExistence type="predicted"/>
<evidence type="ECO:0000313" key="1">
    <source>
        <dbReference type="EMBL" id="PNH11113.1"/>
    </source>
</evidence>
<gene>
    <name evidence="1" type="ORF">TSOC_002111</name>
</gene>
<evidence type="ECO:0000313" key="2">
    <source>
        <dbReference type="Proteomes" id="UP000236333"/>
    </source>
</evidence>
<organism evidence="1 2">
    <name type="scientific">Tetrabaena socialis</name>
    <dbReference type="NCBI Taxonomy" id="47790"/>
    <lineage>
        <taxon>Eukaryota</taxon>
        <taxon>Viridiplantae</taxon>
        <taxon>Chlorophyta</taxon>
        <taxon>core chlorophytes</taxon>
        <taxon>Chlorophyceae</taxon>
        <taxon>CS clade</taxon>
        <taxon>Chlamydomonadales</taxon>
        <taxon>Tetrabaenaceae</taxon>
        <taxon>Tetrabaena</taxon>
    </lineage>
</organism>
<protein>
    <submittedName>
        <fullName evidence="1">Uncharacterized protein</fullName>
    </submittedName>
</protein>
<reference evidence="1 2" key="1">
    <citation type="journal article" date="2017" name="Mol. Biol. Evol.">
        <title>The 4-celled Tetrabaena socialis nuclear genome reveals the essential components for genetic control of cell number at the origin of multicellularity in the volvocine lineage.</title>
        <authorList>
            <person name="Featherston J."/>
            <person name="Arakaki Y."/>
            <person name="Hanschen E.R."/>
            <person name="Ferris P.J."/>
            <person name="Michod R.E."/>
            <person name="Olson B.J.S.C."/>
            <person name="Nozaki H."/>
            <person name="Durand P.M."/>
        </authorList>
    </citation>
    <scope>NUCLEOTIDE SEQUENCE [LARGE SCALE GENOMIC DNA]</scope>
    <source>
        <strain evidence="1 2">NIES-571</strain>
    </source>
</reference>
<dbReference type="EMBL" id="PGGS01000038">
    <property type="protein sequence ID" value="PNH11113.1"/>
    <property type="molecule type" value="Genomic_DNA"/>
</dbReference>
<dbReference type="Proteomes" id="UP000236333">
    <property type="component" value="Unassembled WGS sequence"/>
</dbReference>
<keyword evidence="2" id="KW-1185">Reference proteome</keyword>
<comment type="caution">
    <text evidence="1">The sequence shown here is derived from an EMBL/GenBank/DDBJ whole genome shotgun (WGS) entry which is preliminary data.</text>
</comment>
<dbReference type="AlphaFoldDB" id="A0A2J8AF11"/>